<sequence length="84" mass="9060">MVPGTIHVTSVALGLGVALLCRNLRALTHLSIRSCRLGTSGLPTAYPFCHPVHSEGFSTAESGRIFRPLRSYEQLSGAPPKHYT</sequence>
<reference evidence="1" key="2">
    <citation type="journal article" date="2020" name="Nat. Commun.">
        <title>Large-scale genome sequencing of mycorrhizal fungi provides insights into the early evolution of symbiotic traits.</title>
        <authorList>
            <person name="Miyauchi S."/>
            <person name="Kiss E."/>
            <person name="Kuo A."/>
            <person name="Drula E."/>
            <person name="Kohler A."/>
            <person name="Sanchez-Garcia M."/>
            <person name="Morin E."/>
            <person name="Andreopoulos B."/>
            <person name="Barry K.W."/>
            <person name="Bonito G."/>
            <person name="Buee M."/>
            <person name="Carver A."/>
            <person name="Chen C."/>
            <person name="Cichocki N."/>
            <person name="Clum A."/>
            <person name="Culley D."/>
            <person name="Crous P.W."/>
            <person name="Fauchery L."/>
            <person name="Girlanda M."/>
            <person name="Hayes R.D."/>
            <person name="Keri Z."/>
            <person name="LaButti K."/>
            <person name="Lipzen A."/>
            <person name="Lombard V."/>
            <person name="Magnuson J."/>
            <person name="Maillard F."/>
            <person name="Murat C."/>
            <person name="Nolan M."/>
            <person name="Ohm R.A."/>
            <person name="Pangilinan J."/>
            <person name="Pereira M.F."/>
            <person name="Perotto S."/>
            <person name="Peter M."/>
            <person name="Pfister S."/>
            <person name="Riley R."/>
            <person name="Sitrit Y."/>
            <person name="Stielow J.B."/>
            <person name="Szollosi G."/>
            <person name="Zifcakova L."/>
            <person name="Stursova M."/>
            <person name="Spatafora J.W."/>
            <person name="Tedersoo L."/>
            <person name="Vaario L.M."/>
            <person name="Yamada A."/>
            <person name="Yan M."/>
            <person name="Wang P."/>
            <person name="Xu J."/>
            <person name="Bruns T."/>
            <person name="Baldrian P."/>
            <person name="Vilgalys R."/>
            <person name="Dunand C."/>
            <person name="Henrissat B."/>
            <person name="Grigoriev I.V."/>
            <person name="Hibbett D."/>
            <person name="Nagy L.G."/>
            <person name="Martin F.M."/>
        </authorList>
    </citation>
    <scope>NUCLEOTIDE SEQUENCE</scope>
    <source>
        <strain evidence="1">Prilba</strain>
    </source>
</reference>
<gene>
    <name evidence="1" type="ORF">DFH94DRAFT_87028</name>
</gene>
<accession>A0A9P5T6V4</accession>
<proteinExistence type="predicted"/>
<dbReference type="Proteomes" id="UP000759537">
    <property type="component" value="Unassembled WGS sequence"/>
</dbReference>
<dbReference type="AlphaFoldDB" id="A0A9P5T6V4"/>
<reference evidence="1" key="1">
    <citation type="submission" date="2019-10" db="EMBL/GenBank/DDBJ databases">
        <authorList>
            <consortium name="DOE Joint Genome Institute"/>
            <person name="Kuo A."/>
            <person name="Miyauchi S."/>
            <person name="Kiss E."/>
            <person name="Drula E."/>
            <person name="Kohler A."/>
            <person name="Sanchez-Garcia M."/>
            <person name="Andreopoulos B."/>
            <person name="Barry K.W."/>
            <person name="Bonito G."/>
            <person name="Buee M."/>
            <person name="Carver A."/>
            <person name="Chen C."/>
            <person name="Cichocki N."/>
            <person name="Clum A."/>
            <person name="Culley D."/>
            <person name="Crous P.W."/>
            <person name="Fauchery L."/>
            <person name="Girlanda M."/>
            <person name="Hayes R."/>
            <person name="Keri Z."/>
            <person name="LaButti K."/>
            <person name="Lipzen A."/>
            <person name="Lombard V."/>
            <person name="Magnuson J."/>
            <person name="Maillard F."/>
            <person name="Morin E."/>
            <person name="Murat C."/>
            <person name="Nolan M."/>
            <person name="Ohm R."/>
            <person name="Pangilinan J."/>
            <person name="Pereira M."/>
            <person name="Perotto S."/>
            <person name="Peter M."/>
            <person name="Riley R."/>
            <person name="Sitrit Y."/>
            <person name="Stielow B."/>
            <person name="Szollosi G."/>
            <person name="Zifcakova L."/>
            <person name="Stursova M."/>
            <person name="Spatafora J.W."/>
            <person name="Tedersoo L."/>
            <person name="Vaario L.-M."/>
            <person name="Yamada A."/>
            <person name="Yan M."/>
            <person name="Wang P."/>
            <person name="Xu J."/>
            <person name="Bruns T."/>
            <person name="Baldrian P."/>
            <person name="Vilgalys R."/>
            <person name="Henrissat B."/>
            <person name="Grigoriev I.V."/>
            <person name="Hibbett D."/>
            <person name="Nagy L.G."/>
            <person name="Martin F.M."/>
        </authorList>
    </citation>
    <scope>NUCLEOTIDE SEQUENCE</scope>
    <source>
        <strain evidence="1">Prilba</strain>
    </source>
</reference>
<organism evidence="1 2">
    <name type="scientific">Russula ochroleuca</name>
    <dbReference type="NCBI Taxonomy" id="152965"/>
    <lineage>
        <taxon>Eukaryota</taxon>
        <taxon>Fungi</taxon>
        <taxon>Dikarya</taxon>
        <taxon>Basidiomycota</taxon>
        <taxon>Agaricomycotina</taxon>
        <taxon>Agaricomycetes</taxon>
        <taxon>Russulales</taxon>
        <taxon>Russulaceae</taxon>
        <taxon>Russula</taxon>
    </lineage>
</organism>
<evidence type="ECO:0000313" key="2">
    <source>
        <dbReference type="Proteomes" id="UP000759537"/>
    </source>
</evidence>
<comment type="caution">
    <text evidence="1">The sequence shown here is derived from an EMBL/GenBank/DDBJ whole genome shotgun (WGS) entry which is preliminary data.</text>
</comment>
<dbReference type="EMBL" id="WHVB01000013">
    <property type="protein sequence ID" value="KAF8477649.1"/>
    <property type="molecule type" value="Genomic_DNA"/>
</dbReference>
<evidence type="ECO:0000313" key="1">
    <source>
        <dbReference type="EMBL" id="KAF8477649.1"/>
    </source>
</evidence>
<name>A0A9P5T6V4_9AGAM</name>
<keyword evidence="2" id="KW-1185">Reference proteome</keyword>
<protein>
    <submittedName>
        <fullName evidence="1">Uncharacterized protein</fullName>
    </submittedName>
</protein>